<reference evidence="5 6" key="1">
    <citation type="submission" date="2024-09" db="EMBL/GenBank/DDBJ databases">
        <title>Genome sequencing and assembly of Phytophthora oleae, isolate VK10A, causative agent of rot of olive drupes.</title>
        <authorList>
            <person name="Conti Taguali S."/>
            <person name="Riolo M."/>
            <person name="La Spada F."/>
            <person name="Cacciola S.O."/>
            <person name="Dionisio G."/>
        </authorList>
    </citation>
    <scope>NUCLEOTIDE SEQUENCE [LARGE SCALE GENOMIC DNA]</scope>
    <source>
        <strain evidence="5 6">VK10A</strain>
    </source>
</reference>
<comment type="caution">
    <text evidence="5">The sequence shown here is derived from an EMBL/GenBank/DDBJ whole genome shotgun (WGS) entry which is preliminary data.</text>
</comment>
<evidence type="ECO:0000256" key="2">
    <source>
        <dbReference type="ARBA" id="ARBA00004613"/>
    </source>
</evidence>
<keyword evidence="3" id="KW-0964">Secreted</keyword>
<evidence type="ECO:0000313" key="6">
    <source>
        <dbReference type="Proteomes" id="UP001632037"/>
    </source>
</evidence>
<feature type="domain" description="Crinkler effector protein N-terminal" evidence="4">
    <location>
        <begin position="7"/>
        <end position="62"/>
    </location>
</feature>
<accession>A0ABD3EW79</accession>
<sequence>MLDVKCYAIVGVKASVFSISNNTAKTVGDLKKAMKELQPVPIDCDAKDLQLFLLQKDDGWVESYEMKGKTST</sequence>
<evidence type="ECO:0000259" key="4">
    <source>
        <dbReference type="Pfam" id="PF20147"/>
    </source>
</evidence>
<evidence type="ECO:0000256" key="1">
    <source>
        <dbReference type="ARBA" id="ARBA00004340"/>
    </source>
</evidence>
<dbReference type="AlphaFoldDB" id="A0ABD3EW79"/>
<dbReference type="EMBL" id="JBIMZQ010000051">
    <property type="protein sequence ID" value="KAL3658770.1"/>
    <property type="molecule type" value="Genomic_DNA"/>
</dbReference>
<organism evidence="5 6">
    <name type="scientific">Phytophthora oleae</name>
    <dbReference type="NCBI Taxonomy" id="2107226"/>
    <lineage>
        <taxon>Eukaryota</taxon>
        <taxon>Sar</taxon>
        <taxon>Stramenopiles</taxon>
        <taxon>Oomycota</taxon>
        <taxon>Peronosporomycetes</taxon>
        <taxon>Peronosporales</taxon>
        <taxon>Peronosporaceae</taxon>
        <taxon>Phytophthora</taxon>
    </lineage>
</organism>
<dbReference type="InterPro" id="IPR045379">
    <property type="entry name" value="Crinkler_N"/>
</dbReference>
<evidence type="ECO:0000313" key="5">
    <source>
        <dbReference type="EMBL" id="KAL3658770.1"/>
    </source>
</evidence>
<gene>
    <name evidence="5" type="ORF">V7S43_016139</name>
</gene>
<dbReference type="Pfam" id="PF20147">
    <property type="entry name" value="Crinkler"/>
    <property type="match status" value="1"/>
</dbReference>
<dbReference type="GO" id="GO:0043657">
    <property type="term" value="C:host cell"/>
    <property type="evidence" value="ECO:0007669"/>
    <property type="project" value="UniProtKB-SubCell"/>
</dbReference>
<evidence type="ECO:0000256" key="3">
    <source>
        <dbReference type="ARBA" id="ARBA00022525"/>
    </source>
</evidence>
<dbReference type="GO" id="GO:0005576">
    <property type="term" value="C:extracellular region"/>
    <property type="evidence" value="ECO:0007669"/>
    <property type="project" value="UniProtKB-SubCell"/>
</dbReference>
<proteinExistence type="predicted"/>
<name>A0ABD3EW79_9STRA</name>
<comment type="subcellular location">
    <subcellularLocation>
        <location evidence="1">Host cell</location>
    </subcellularLocation>
    <subcellularLocation>
        <location evidence="2">Secreted</location>
    </subcellularLocation>
</comment>
<keyword evidence="6" id="KW-1185">Reference proteome</keyword>
<protein>
    <recommendedName>
        <fullName evidence="4">Crinkler effector protein N-terminal domain-containing protein</fullName>
    </recommendedName>
</protein>
<dbReference type="Proteomes" id="UP001632037">
    <property type="component" value="Unassembled WGS sequence"/>
</dbReference>